<gene>
    <name evidence="1" type="ORF">AB8U03_03470</name>
</gene>
<organism evidence="1 2">
    <name type="scientific">Clostridium moutaii</name>
    <dbReference type="NCBI Taxonomy" id="3240932"/>
    <lineage>
        <taxon>Bacteria</taxon>
        <taxon>Bacillati</taxon>
        <taxon>Bacillota</taxon>
        <taxon>Clostridia</taxon>
        <taxon>Eubacteriales</taxon>
        <taxon>Clostridiaceae</taxon>
        <taxon>Clostridium</taxon>
    </lineage>
</organism>
<dbReference type="InterPro" id="IPR018708">
    <property type="entry name" value="DUF2225"/>
</dbReference>
<proteinExistence type="predicted"/>
<comment type="caution">
    <text evidence="1">The sequence shown here is derived from an EMBL/GenBank/DDBJ whole genome shotgun (WGS) entry which is preliminary data.</text>
</comment>
<evidence type="ECO:0000313" key="2">
    <source>
        <dbReference type="Proteomes" id="UP001564657"/>
    </source>
</evidence>
<dbReference type="EMBL" id="JBGEWD010000002">
    <property type="protein sequence ID" value="MEY7999267.1"/>
    <property type="molecule type" value="Genomic_DNA"/>
</dbReference>
<dbReference type="Proteomes" id="UP001564657">
    <property type="component" value="Unassembled WGS sequence"/>
</dbReference>
<reference evidence="1 2" key="1">
    <citation type="submission" date="2024-08" db="EMBL/GenBank/DDBJ databases">
        <title>Clostridium lapicellarii sp. nov., and Clostridium renhuaiense sp. nov., two species isolated from the mud in a fermentation cellar used for producing sauce-flavour Chinese liquors.</title>
        <authorList>
            <person name="Yang F."/>
            <person name="Wang H."/>
            <person name="Chen L.Q."/>
            <person name="Zhou N."/>
            <person name="Lu J.J."/>
            <person name="Pu X.X."/>
            <person name="Wan B."/>
            <person name="Wang L."/>
            <person name="Liu S.J."/>
        </authorList>
    </citation>
    <scope>NUCLEOTIDE SEQUENCE [LARGE SCALE GENOMIC DNA]</scope>
    <source>
        <strain evidence="1 2">MT-5</strain>
    </source>
</reference>
<dbReference type="Pfam" id="PF09986">
    <property type="entry name" value="DUF2225"/>
    <property type="match status" value="1"/>
</dbReference>
<evidence type="ECO:0000313" key="1">
    <source>
        <dbReference type="EMBL" id="MEY7999267.1"/>
    </source>
</evidence>
<keyword evidence="2" id="KW-1185">Reference proteome</keyword>
<protein>
    <submittedName>
        <fullName evidence="1">DUF2225 domain-containing protein</fullName>
    </submittedName>
</protein>
<dbReference type="RefSeq" id="WP_369703154.1">
    <property type="nucleotide sequence ID" value="NZ_JBGEWD010000002.1"/>
</dbReference>
<accession>A0ABV4BKD7</accession>
<name>A0ABV4BKD7_9CLOT</name>
<sequence>MSKEIFSQPENSDYKNGLNGLWEKDKQKSLLYNKKIICPVCNSSFNARAIKKSSYRIIKRDSDFFIRYSIINPYFYDVWVCDSCGYAAIKNDFEHLNDYDTDIIKEKISSKWHSKNYPEVYDIDLAIQRYKLSLLNYYTIDARASKKAMNFLKIAWMYRLKEDTKNEMNFLIQALDNFNDAYYNEDFPICGMDRFTTMYLIGELMRRTGKEEDSLIWFSQVLTSTMASSKIKNMVRDQKDLIKDSLNDKSLDGEQSQNISKENKTHGLFMKFHK</sequence>